<dbReference type="GO" id="GO:0009117">
    <property type="term" value="P:nucleotide metabolic process"/>
    <property type="evidence" value="ECO:0007669"/>
    <property type="project" value="TreeGrafter"/>
</dbReference>
<dbReference type="PANTHER" id="PTHR46648:SF1">
    <property type="entry name" value="ADENOSINE 5'-MONOPHOSPHORAMIDASE HNT1"/>
    <property type="match status" value="1"/>
</dbReference>
<protein>
    <submittedName>
        <fullName evidence="5">HIT family protein</fullName>
    </submittedName>
</protein>
<keyword evidence="6" id="KW-1185">Reference proteome</keyword>
<dbReference type="RefSeq" id="WP_212657913.1">
    <property type="nucleotide sequence ID" value="NZ_JAGXTP010000001.1"/>
</dbReference>
<dbReference type="InterPro" id="IPR011146">
    <property type="entry name" value="HIT-like"/>
</dbReference>
<evidence type="ECO:0000313" key="6">
    <source>
        <dbReference type="Proteomes" id="UP000678281"/>
    </source>
</evidence>
<accession>A0A942E5H7</accession>
<organism evidence="5 6">
    <name type="scientific">Devosia litorisediminis</name>
    <dbReference type="NCBI Taxonomy" id="2829817"/>
    <lineage>
        <taxon>Bacteria</taxon>
        <taxon>Pseudomonadati</taxon>
        <taxon>Pseudomonadota</taxon>
        <taxon>Alphaproteobacteria</taxon>
        <taxon>Hyphomicrobiales</taxon>
        <taxon>Devosiaceae</taxon>
        <taxon>Devosia</taxon>
    </lineage>
</organism>
<dbReference type="PROSITE" id="PS51084">
    <property type="entry name" value="HIT_2"/>
    <property type="match status" value="1"/>
</dbReference>
<feature type="short sequence motif" description="Histidine triad motif" evidence="2 3">
    <location>
        <begin position="100"/>
        <end position="104"/>
    </location>
</feature>
<dbReference type="AlphaFoldDB" id="A0A942E5H7"/>
<sequence length="138" mass="14643">MTYNPSNIFAKIIAGEIPSHKVFEDDTALVMMDIFPQSRGHTLIIPKTASRNLLDADPATLSALMPLVQRIANAAKAAFSADGVRVAQFNEAPAGQTVFHLHFHVIPVFEGVPLGAHGGGQADNAELAEHAKAIAAHL</sequence>
<feature type="domain" description="HIT" evidence="4">
    <location>
        <begin position="8"/>
        <end position="115"/>
    </location>
</feature>
<dbReference type="InterPro" id="IPR001310">
    <property type="entry name" value="Histidine_triad_HIT"/>
</dbReference>
<comment type="caution">
    <text evidence="5">The sequence shown here is derived from an EMBL/GenBank/DDBJ whole genome shotgun (WGS) entry which is preliminary data.</text>
</comment>
<dbReference type="InterPro" id="IPR039384">
    <property type="entry name" value="HINT"/>
</dbReference>
<dbReference type="InterPro" id="IPR036265">
    <property type="entry name" value="HIT-like_sf"/>
</dbReference>
<evidence type="ECO:0000256" key="3">
    <source>
        <dbReference type="PROSITE-ProRule" id="PRU00464"/>
    </source>
</evidence>
<gene>
    <name evidence="5" type="ORF">KD146_06575</name>
</gene>
<dbReference type="Pfam" id="PF01230">
    <property type="entry name" value="HIT"/>
    <property type="match status" value="1"/>
</dbReference>
<dbReference type="GO" id="GO:0003824">
    <property type="term" value="F:catalytic activity"/>
    <property type="evidence" value="ECO:0007669"/>
    <property type="project" value="InterPro"/>
</dbReference>
<evidence type="ECO:0000256" key="1">
    <source>
        <dbReference type="PIRSR" id="PIRSR601310-1"/>
    </source>
</evidence>
<dbReference type="PANTHER" id="PTHR46648">
    <property type="entry name" value="HIT FAMILY PROTEIN 1"/>
    <property type="match status" value="1"/>
</dbReference>
<proteinExistence type="predicted"/>
<feature type="active site" description="Tele-AMP-histidine intermediate" evidence="1">
    <location>
        <position position="102"/>
    </location>
</feature>
<dbReference type="SUPFAM" id="SSF54197">
    <property type="entry name" value="HIT-like"/>
    <property type="match status" value="1"/>
</dbReference>
<dbReference type="CDD" id="cd01277">
    <property type="entry name" value="HINT_subgroup"/>
    <property type="match status" value="1"/>
</dbReference>
<evidence type="ECO:0000259" key="4">
    <source>
        <dbReference type="PROSITE" id="PS51084"/>
    </source>
</evidence>
<dbReference type="Proteomes" id="UP000678281">
    <property type="component" value="Unassembled WGS sequence"/>
</dbReference>
<dbReference type="PRINTS" id="PR00332">
    <property type="entry name" value="HISTRIAD"/>
</dbReference>
<name>A0A942E5H7_9HYPH</name>
<dbReference type="EMBL" id="JAGXTP010000001">
    <property type="protein sequence ID" value="MBS3848360.1"/>
    <property type="molecule type" value="Genomic_DNA"/>
</dbReference>
<evidence type="ECO:0000313" key="5">
    <source>
        <dbReference type="EMBL" id="MBS3848360.1"/>
    </source>
</evidence>
<reference evidence="5" key="1">
    <citation type="submission" date="2021-04" db="EMBL/GenBank/DDBJ databases">
        <title>Devosia litorisediminis sp. nov., isolated from a sand dune.</title>
        <authorList>
            <person name="Park S."/>
            <person name="Yoon J.-H."/>
        </authorList>
    </citation>
    <scope>NUCLEOTIDE SEQUENCE</scope>
    <source>
        <strain evidence="5">BSSL-BM10</strain>
    </source>
</reference>
<dbReference type="Gene3D" id="3.30.428.10">
    <property type="entry name" value="HIT-like"/>
    <property type="match status" value="1"/>
</dbReference>
<evidence type="ECO:0000256" key="2">
    <source>
        <dbReference type="PIRSR" id="PIRSR601310-3"/>
    </source>
</evidence>